<dbReference type="PROSITE" id="PS51257">
    <property type="entry name" value="PROKAR_LIPOPROTEIN"/>
    <property type="match status" value="1"/>
</dbReference>
<dbReference type="EnsemblMetazoa" id="XM_019993412.1">
    <property type="protein sequence ID" value="XP_019848971.1"/>
    <property type="gene ID" value="LOC109580361"/>
</dbReference>
<keyword evidence="2" id="KW-0812">Transmembrane</keyword>
<keyword evidence="6" id="KW-0675">Receptor</keyword>
<dbReference type="SUPFAM" id="SSF53822">
    <property type="entry name" value="Periplasmic binding protein-like I"/>
    <property type="match status" value="1"/>
</dbReference>
<organism evidence="11 12">
    <name type="scientific">Amphimedon queenslandica</name>
    <name type="common">Sponge</name>
    <dbReference type="NCBI Taxonomy" id="400682"/>
    <lineage>
        <taxon>Eukaryota</taxon>
        <taxon>Metazoa</taxon>
        <taxon>Porifera</taxon>
        <taxon>Demospongiae</taxon>
        <taxon>Heteroscleromorpha</taxon>
        <taxon>Haplosclerida</taxon>
        <taxon>Niphatidae</taxon>
        <taxon>Amphimedon</taxon>
    </lineage>
</organism>
<evidence type="ECO:0000313" key="12">
    <source>
        <dbReference type="Proteomes" id="UP000007879"/>
    </source>
</evidence>
<evidence type="ECO:0000313" key="11">
    <source>
        <dbReference type="EnsemblMetazoa" id="XP_019848971.1"/>
    </source>
</evidence>
<dbReference type="GO" id="GO:0007214">
    <property type="term" value="P:gamma-aminobutyric acid signaling pathway"/>
    <property type="evidence" value="ECO:0007669"/>
    <property type="project" value="TreeGrafter"/>
</dbReference>
<keyword evidence="5" id="KW-0472">Membrane</keyword>
<keyword evidence="8" id="KW-0807">Transducer</keyword>
<reference evidence="12" key="1">
    <citation type="journal article" date="2010" name="Nature">
        <title>The Amphimedon queenslandica genome and the evolution of animal complexity.</title>
        <authorList>
            <person name="Srivastava M."/>
            <person name="Simakov O."/>
            <person name="Chapman J."/>
            <person name="Fahey B."/>
            <person name="Gauthier M.E."/>
            <person name="Mitros T."/>
            <person name="Richards G.S."/>
            <person name="Conaco C."/>
            <person name="Dacre M."/>
            <person name="Hellsten U."/>
            <person name="Larroux C."/>
            <person name="Putnam N.H."/>
            <person name="Stanke M."/>
            <person name="Adamska M."/>
            <person name="Darling A."/>
            <person name="Degnan S.M."/>
            <person name="Oakley T.H."/>
            <person name="Plachetzki D.C."/>
            <person name="Zhai Y."/>
            <person name="Adamski M."/>
            <person name="Calcino A."/>
            <person name="Cummins S.F."/>
            <person name="Goodstein D.M."/>
            <person name="Harris C."/>
            <person name="Jackson D.J."/>
            <person name="Leys S.P."/>
            <person name="Shu S."/>
            <person name="Woodcroft B.J."/>
            <person name="Vervoort M."/>
            <person name="Kosik K.S."/>
            <person name="Manning G."/>
            <person name="Degnan B.M."/>
            <person name="Rokhsar D.S."/>
        </authorList>
    </citation>
    <scope>NUCLEOTIDE SEQUENCE [LARGE SCALE GENOMIC DNA]</scope>
</reference>
<evidence type="ECO:0000259" key="10">
    <source>
        <dbReference type="Pfam" id="PF01094"/>
    </source>
</evidence>
<protein>
    <recommendedName>
        <fullName evidence="10">Receptor ligand binding region domain-containing protein</fullName>
    </recommendedName>
</protein>
<name>A0AAN0IWZ7_AMPQE</name>
<dbReference type="InterPro" id="IPR002455">
    <property type="entry name" value="GPCR3_GABA-B"/>
</dbReference>
<dbReference type="Proteomes" id="UP000007879">
    <property type="component" value="Unassembled WGS sequence"/>
</dbReference>
<proteinExistence type="predicted"/>
<evidence type="ECO:0000256" key="7">
    <source>
        <dbReference type="ARBA" id="ARBA00023180"/>
    </source>
</evidence>
<accession>A0AAN0IWZ7</accession>
<comment type="subcellular location">
    <subcellularLocation>
        <location evidence="1">Membrane</location>
    </subcellularLocation>
</comment>
<feature type="signal peptide" evidence="9">
    <location>
        <begin position="1"/>
        <end position="19"/>
    </location>
</feature>
<dbReference type="GO" id="GO:0038039">
    <property type="term" value="C:G protein-coupled receptor heterodimeric complex"/>
    <property type="evidence" value="ECO:0007669"/>
    <property type="project" value="TreeGrafter"/>
</dbReference>
<dbReference type="AlphaFoldDB" id="A0AAN0IWZ7"/>
<evidence type="ECO:0000256" key="3">
    <source>
        <dbReference type="ARBA" id="ARBA00022989"/>
    </source>
</evidence>
<feature type="domain" description="Receptor ligand binding region" evidence="10">
    <location>
        <begin position="84"/>
        <end position="336"/>
    </location>
</feature>
<dbReference type="KEGG" id="aqu:109580361"/>
<evidence type="ECO:0000256" key="1">
    <source>
        <dbReference type="ARBA" id="ARBA00004370"/>
    </source>
</evidence>
<keyword evidence="9" id="KW-0732">Signal</keyword>
<keyword evidence="12" id="KW-1185">Reference proteome</keyword>
<sequence length="376" mass="42116">MDFKLFLSTFLLFSGVAWAACPGDLPNGTLVPLYFGFMTAVDPHSDYVLAGIIPAVDLALELINNNTSILSGYELSYNDTIYDAQVSYSSAAPMLSDVSLYPSFFRTYPSDGNFVPAFVGLVRGLGWKRVFILTEESPLFVQNERPLVEALSEAGIYGKSHSFLSGPDVDVAEVVRDVIYKNEHNNTHIFFLNMYSGKARAAFCAFYRLNMFYPNYAFIIPGWYQTGWWNNDAVNVSCSTRDLQTQLDRVLILQQLPVALNRSAPTISGLTADEFDTRYRSRLNDREYINRLPGPPSVYYPIPDALTAFDALWSLALGLDRVQRAVCANETLGCNGGPLTELEDFMYYNDQVECMVNKSLSMTGFEGVSNTRVHYQ</sequence>
<evidence type="ECO:0000256" key="2">
    <source>
        <dbReference type="ARBA" id="ARBA00022692"/>
    </source>
</evidence>
<dbReference type="Pfam" id="PF01094">
    <property type="entry name" value="ANF_receptor"/>
    <property type="match status" value="1"/>
</dbReference>
<reference evidence="11" key="2">
    <citation type="submission" date="2024-06" db="UniProtKB">
        <authorList>
            <consortium name="EnsemblMetazoa"/>
        </authorList>
    </citation>
    <scope>IDENTIFICATION</scope>
</reference>
<evidence type="ECO:0000256" key="6">
    <source>
        <dbReference type="ARBA" id="ARBA00023170"/>
    </source>
</evidence>
<evidence type="ECO:0000256" key="5">
    <source>
        <dbReference type="ARBA" id="ARBA00023136"/>
    </source>
</evidence>
<dbReference type="GO" id="GO:0004965">
    <property type="term" value="F:G protein-coupled GABA receptor activity"/>
    <property type="evidence" value="ECO:0007669"/>
    <property type="project" value="InterPro"/>
</dbReference>
<dbReference type="PANTHER" id="PTHR10519:SF20">
    <property type="entry name" value="G-PROTEIN COUPLED RECEPTOR 156-RELATED"/>
    <property type="match status" value="1"/>
</dbReference>
<dbReference type="InterPro" id="IPR001828">
    <property type="entry name" value="ANF_lig-bd_rcpt"/>
</dbReference>
<dbReference type="PANTHER" id="PTHR10519">
    <property type="entry name" value="GABA-B RECEPTOR"/>
    <property type="match status" value="1"/>
</dbReference>
<dbReference type="GeneID" id="109580361"/>
<feature type="chain" id="PRO_5042817688" description="Receptor ligand binding region domain-containing protein" evidence="9">
    <location>
        <begin position="20"/>
        <end position="376"/>
    </location>
</feature>
<keyword evidence="4" id="KW-0297">G-protein coupled receptor</keyword>
<evidence type="ECO:0000256" key="8">
    <source>
        <dbReference type="ARBA" id="ARBA00023224"/>
    </source>
</evidence>
<dbReference type="Gene3D" id="3.40.50.2300">
    <property type="match status" value="2"/>
</dbReference>
<keyword evidence="3" id="KW-1133">Transmembrane helix</keyword>
<evidence type="ECO:0000256" key="9">
    <source>
        <dbReference type="SAM" id="SignalP"/>
    </source>
</evidence>
<dbReference type="RefSeq" id="XP_019848971.1">
    <property type="nucleotide sequence ID" value="XM_019993412.1"/>
</dbReference>
<dbReference type="InterPro" id="IPR028082">
    <property type="entry name" value="Peripla_BP_I"/>
</dbReference>
<keyword evidence="7" id="KW-0325">Glycoprotein</keyword>
<evidence type="ECO:0000256" key="4">
    <source>
        <dbReference type="ARBA" id="ARBA00023040"/>
    </source>
</evidence>